<evidence type="ECO:0000256" key="1">
    <source>
        <dbReference type="SAM" id="Coils"/>
    </source>
</evidence>
<organism evidence="4 5">
    <name type="scientific">Mola mola</name>
    <name type="common">Ocean sunfish</name>
    <name type="synonym">Tetraodon mola</name>
    <dbReference type="NCBI Taxonomy" id="94237"/>
    <lineage>
        <taxon>Eukaryota</taxon>
        <taxon>Metazoa</taxon>
        <taxon>Chordata</taxon>
        <taxon>Craniata</taxon>
        <taxon>Vertebrata</taxon>
        <taxon>Euteleostomi</taxon>
        <taxon>Actinopterygii</taxon>
        <taxon>Neopterygii</taxon>
        <taxon>Teleostei</taxon>
        <taxon>Neoteleostei</taxon>
        <taxon>Acanthomorphata</taxon>
        <taxon>Eupercaria</taxon>
        <taxon>Tetraodontiformes</taxon>
        <taxon>Molidae</taxon>
        <taxon>Mola</taxon>
    </lineage>
</organism>
<evidence type="ECO:0000313" key="4">
    <source>
        <dbReference type="Ensembl" id="ENSMMOP00000017118.1"/>
    </source>
</evidence>
<dbReference type="InterPro" id="IPR027417">
    <property type="entry name" value="P-loop_NTPase"/>
</dbReference>
<dbReference type="InterPro" id="IPR001715">
    <property type="entry name" value="CH_dom"/>
</dbReference>
<feature type="domain" description="Calponin-homology (CH)" evidence="3">
    <location>
        <begin position="1"/>
        <end position="100"/>
    </location>
</feature>
<feature type="coiled-coil region" evidence="1">
    <location>
        <begin position="249"/>
        <end position="285"/>
    </location>
</feature>
<dbReference type="Pfam" id="PF24082">
    <property type="entry name" value="SPEF2_C"/>
    <property type="match status" value="1"/>
</dbReference>
<sequence length="1212" mass="140697">MSDILCRWLNEELRLSQVVEPKTLAKNFSSGYLIGEVLYKYQLQNDFSITSISKLNNFTRLEPTLYLLGISLDINMAQALMQEKQGVAARLLYQLYTSLEKQKKARIGGTMMEMIQPAASAGLHKKEYEIYSDLQKISQHYQEKCQHWTNRSRMIPPIMVPPVTILPQQKRQPKVQDVQKTNNIEKVLETMASKKNSIVILNLLNFQDYDTAASGAKLILQSSSKYIQDIQQRLGENAAAREQRERRLNRFMMEQLKAHEAQEEAQREEQLVRRLTRQTQQEQRLVAQLLQIRRQKEVIRENCLFREQQYQQRRERDFQESLEREAALARQAKLERPEEIRRELEFCDRIAAERAQIRYMKHFAICEDILEQMVDLATKVGEYQLVNDNQIPEKQMREWKELLLHGLPLYEPSKSQQPGSELSEPLDPIELKKQEILNNRDYDEYTNMVGEWAWPEEAGETKSPPAINSILRHIVIRLRNLAHQPVVCPNSPSFPRFTLKACVLGKFCSGKSTCLAKIAEGVHARFIFSADKITTIPQALFRQQNICFVPTRQIPPRSRWILDGFPLDITQAHMLEKALGGPVRNTVKSNSTDLTADPNPPKPPPPPAPALDLAVLLDIPNERVAQRSLSHTGTFHWSYGSLITQKYIVNQCSFQETWPKLEEWFDEKQNILVRVDADVDEEELYKRLEWVLQAMMHPQKGEWFLYFLSVSVGFPQGGALNLWFPISVSDAKTCEIFVKSLCLFLCCLPLPSHLLISSHPHLYIQDTPEKLCSHWDTMCESYVNNIKAVMQQLRSQHLVPCFFREEYKNYLRRPDQKQQLVSQWQKDFNSIFDDMREDGETKAIQMSELCEHLRDISDQRKEEDEKERDALLGEGWLEDHTAILINHHSILLQMEMDRFQATLCILKVYYLSMYSQMFSELPSNAVLSAKNEPSVTNLSLLRGLLLIIHDTIDVCVHLTSIDQLSQVCRHHIEAAVNLQNEVVLVCNDFIIVLIHHTTLQEDFPFLSHPQLMEIVSLLMDEFELIDWRWFLLSAAFPWPTPSLMQLLAVLQRFRATDMAHTGYVNEEQYLQVGTDLWFSRENVQPVPEDPSEPLPYDRLANLRRFFFKLFADHSFSPPRLDYVSMLQYFAADPNPRQGFIRALSVVLGQHLRDSSPSDLVKVSNSTHKEKELGYRPEDCVPFSVLSQHPFIQGLMENSRYQLVVSNWTIDCI</sequence>
<dbReference type="Gene3D" id="1.10.418.10">
    <property type="entry name" value="Calponin-like domain"/>
    <property type="match status" value="1"/>
</dbReference>
<name>A0A3Q3WPT6_MOLML</name>
<dbReference type="GO" id="GO:0007288">
    <property type="term" value="P:sperm axoneme assembly"/>
    <property type="evidence" value="ECO:0007669"/>
    <property type="project" value="TreeGrafter"/>
</dbReference>
<feature type="region of interest" description="Disordered" evidence="2">
    <location>
        <begin position="583"/>
        <end position="609"/>
    </location>
</feature>
<evidence type="ECO:0000313" key="5">
    <source>
        <dbReference type="Proteomes" id="UP000261620"/>
    </source>
</evidence>
<evidence type="ECO:0000259" key="3">
    <source>
        <dbReference type="PROSITE" id="PS50021"/>
    </source>
</evidence>
<reference evidence="4" key="2">
    <citation type="submission" date="2025-09" db="UniProtKB">
        <authorList>
            <consortium name="Ensembl"/>
        </authorList>
    </citation>
    <scope>IDENTIFICATION</scope>
</reference>
<keyword evidence="1" id="KW-0175">Coiled coil</keyword>
<dbReference type="Proteomes" id="UP000261620">
    <property type="component" value="Unplaced"/>
</dbReference>
<dbReference type="GO" id="GO:0002177">
    <property type="term" value="C:manchette"/>
    <property type="evidence" value="ECO:0007669"/>
    <property type="project" value="TreeGrafter"/>
</dbReference>
<dbReference type="PANTHER" id="PTHR14919:SF0">
    <property type="entry name" value="SPERM FLAGELLAR PROTEIN 2"/>
    <property type="match status" value="1"/>
</dbReference>
<dbReference type="GO" id="GO:0097225">
    <property type="term" value="C:sperm midpiece"/>
    <property type="evidence" value="ECO:0007669"/>
    <property type="project" value="TreeGrafter"/>
</dbReference>
<dbReference type="InterPro" id="IPR036872">
    <property type="entry name" value="CH_dom_sf"/>
</dbReference>
<feature type="compositionally biased region" description="Pro residues" evidence="2">
    <location>
        <begin position="598"/>
        <end position="609"/>
    </location>
</feature>
<protein>
    <recommendedName>
        <fullName evidence="3">Calponin-homology (CH) domain-containing protein</fullName>
    </recommendedName>
</protein>
<dbReference type="InterPro" id="IPR054517">
    <property type="entry name" value="SPEF2_D5"/>
</dbReference>
<reference evidence="4" key="1">
    <citation type="submission" date="2025-08" db="UniProtKB">
        <authorList>
            <consortium name="Ensembl"/>
        </authorList>
    </citation>
    <scope>IDENTIFICATION</scope>
</reference>
<dbReference type="Gene3D" id="3.40.50.300">
    <property type="entry name" value="P-loop containing nucleotide triphosphate hydrolases"/>
    <property type="match status" value="1"/>
</dbReference>
<dbReference type="InterPro" id="IPR052634">
    <property type="entry name" value="Sperm_flagellar-bone_growth"/>
</dbReference>
<proteinExistence type="predicted"/>
<dbReference type="Ensembl" id="ENSMMOT00000017401.1">
    <property type="protein sequence ID" value="ENSMMOP00000017118.1"/>
    <property type="gene ID" value="ENSMMOG00000013032.1"/>
</dbReference>
<dbReference type="InterPro" id="IPR010441">
    <property type="entry name" value="CH_2"/>
</dbReference>
<dbReference type="GO" id="GO:0005737">
    <property type="term" value="C:cytoplasm"/>
    <property type="evidence" value="ECO:0007669"/>
    <property type="project" value="UniProtKB-ARBA"/>
</dbReference>
<dbReference type="AlphaFoldDB" id="A0A3Q3WPT6"/>
<dbReference type="PANTHER" id="PTHR14919">
    <property type="entry name" value="KPL2-RELATED"/>
    <property type="match status" value="1"/>
</dbReference>
<dbReference type="InterPro" id="IPR056199">
    <property type="entry name" value="SPEF2_C"/>
</dbReference>
<accession>A0A3Q3WPT6</accession>
<evidence type="ECO:0000256" key="2">
    <source>
        <dbReference type="SAM" id="MobiDB-lite"/>
    </source>
</evidence>
<keyword evidence="5" id="KW-1185">Reference proteome</keyword>
<dbReference type="Pfam" id="PF06294">
    <property type="entry name" value="CH_2"/>
    <property type="match status" value="1"/>
</dbReference>
<dbReference type="SUPFAM" id="SSF52540">
    <property type="entry name" value="P-loop containing nucleoside triphosphate hydrolases"/>
    <property type="match status" value="1"/>
</dbReference>
<dbReference type="Pfam" id="PF22946">
    <property type="entry name" value="SPEF2_D5"/>
    <property type="match status" value="1"/>
</dbReference>
<dbReference type="PROSITE" id="PS50021">
    <property type="entry name" value="CH"/>
    <property type="match status" value="1"/>
</dbReference>